<dbReference type="EMBL" id="JARAOO010000012">
    <property type="protein sequence ID" value="KAJ7947721.1"/>
    <property type="molecule type" value="Genomic_DNA"/>
</dbReference>
<dbReference type="GO" id="GO:0005546">
    <property type="term" value="F:phosphatidylinositol-4,5-bisphosphate binding"/>
    <property type="evidence" value="ECO:0007669"/>
    <property type="project" value="InterPro"/>
</dbReference>
<dbReference type="InterPro" id="IPR016159">
    <property type="entry name" value="Cullin_repeat-like_dom_sf"/>
</dbReference>
<name>A0AAD7KXP8_QUISA</name>
<comment type="function">
    <text evidence="3">Component of the exocyst complex.</text>
</comment>
<dbReference type="PANTHER" id="PTHR12542:SF17">
    <property type="entry name" value="EXOCYST SUBUNIT EXO70 FAMILY PROTEIN"/>
    <property type="match status" value="1"/>
</dbReference>
<dbReference type="SUPFAM" id="SSF74788">
    <property type="entry name" value="Cullin repeat-like"/>
    <property type="match status" value="1"/>
</dbReference>
<evidence type="ECO:0000259" key="5">
    <source>
        <dbReference type="Pfam" id="PF03081"/>
    </source>
</evidence>
<keyword evidence="7" id="KW-1185">Reference proteome</keyword>
<sequence>MPRKGMRTIFFKNSSPSASPSRSIPPPSPCHTFSDSVMEENIEIAHSLITKWDSDSSNSFASINSLFNNDNRQEAKQYLSVVKDLQSAMHYFVAEDSSSEKLVRAQNLMQIAMKRLEKEFYQILSSNRDHLEPESVSNRSSTTRSSVSDFDDECSEDEFRVADDSISETERVSMIAMADLKAIADCMISSGYGKECVKIYKIIRKSVVDEGLYHLGVERLSFSHIQKMDWDVLELKIRNWLNALKVAVRTLFYGERILCDHVFSNSETIRESCFAEIAREGAMYLFEFPEFVAKCKKTPEKMFRKLDLYESISDLWPEIESIFSFEATTSVRSQAVTSQVKLGEAVRTMLVDFESAIRKDTSKTPVPGGGIHPLTRYVMNYISFLADYSGVLSDIVADWPLSYSFSVTGILLRRSFTRDVALSYLFLANNLHYVVNKVRTSNIKFLIGEDWVTQHESKVKQYTSNYERMGWTKVLSSLPENPSAEMSPDLAKDFFRRFNATFEEACKKQASWVVTDPKLRDEIKISVARKLIPTYQEFYENNRVGFRRVMGSGSSSQICPQ</sequence>
<dbReference type="Proteomes" id="UP001163823">
    <property type="component" value="Chromosome 12"/>
</dbReference>
<protein>
    <recommendedName>
        <fullName evidence="3">Exocyst subunit Exo70 family protein</fullName>
    </recommendedName>
</protein>
<dbReference type="AlphaFoldDB" id="A0AAD7KXP8"/>
<dbReference type="Gene3D" id="1.20.1280.170">
    <property type="entry name" value="Exocyst complex component Exo70"/>
    <property type="match status" value="1"/>
</dbReference>
<dbReference type="Pfam" id="PF20669">
    <property type="entry name" value="Exo70_N"/>
    <property type="match status" value="1"/>
</dbReference>
<gene>
    <name evidence="6" type="ORF">O6P43_028296</name>
</gene>
<feature type="region of interest" description="Disordered" evidence="4">
    <location>
        <begin position="132"/>
        <end position="151"/>
    </location>
</feature>
<dbReference type="KEGG" id="qsa:O6P43_028296"/>
<reference evidence="6" key="1">
    <citation type="journal article" date="2023" name="Science">
        <title>Elucidation of the pathway for biosynthesis of saponin adjuvants from the soapbark tree.</title>
        <authorList>
            <person name="Reed J."/>
            <person name="Orme A."/>
            <person name="El-Demerdash A."/>
            <person name="Owen C."/>
            <person name="Martin L.B.B."/>
            <person name="Misra R.C."/>
            <person name="Kikuchi S."/>
            <person name="Rejzek M."/>
            <person name="Martin A.C."/>
            <person name="Harkess A."/>
            <person name="Leebens-Mack J."/>
            <person name="Louveau T."/>
            <person name="Stephenson M.J."/>
            <person name="Osbourn A."/>
        </authorList>
    </citation>
    <scope>NUCLEOTIDE SEQUENCE</scope>
    <source>
        <strain evidence="6">S10</strain>
    </source>
</reference>
<keyword evidence="3" id="KW-0268">Exocytosis</keyword>
<dbReference type="GO" id="GO:0015031">
    <property type="term" value="P:protein transport"/>
    <property type="evidence" value="ECO:0007669"/>
    <property type="project" value="UniProtKB-KW"/>
</dbReference>
<feature type="domain" description="Exocyst complex subunit Exo70 C-terminal" evidence="5">
    <location>
        <begin position="238"/>
        <end position="401"/>
    </location>
</feature>
<dbReference type="GO" id="GO:0000145">
    <property type="term" value="C:exocyst"/>
    <property type="evidence" value="ECO:0007669"/>
    <property type="project" value="InterPro"/>
</dbReference>
<dbReference type="Pfam" id="PF03081">
    <property type="entry name" value="Exo70_C"/>
    <property type="match status" value="2"/>
</dbReference>
<dbReference type="PANTHER" id="PTHR12542">
    <property type="entry name" value="EXOCYST COMPLEX PROTEIN EXO70"/>
    <property type="match status" value="1"/>
</dbReference>
<feature type="domain" description="Exocyst complex subunit Exo70 C-terminal" evidence="5">
    <location>
        <begin position="417"/>
        <end position="543"/>
    </location>
</feature>
<evidence type="ECO:0000256" key="4">
    <source>
        <dbReference type="SAM" id="MobiDB-lite"/>
    </source>
</evidence>
<accession>A0AAD7KXP8</accession>
<organism evidence="6 7">
    <name type="scientific">Quillaja saponaria</name>
    <name type="common">Soap bark tree</name>
    <dbReference type="NCBI Taxonomy" id="32244"/>
    <lineage>
        <taxon>Eukaryota</taxon>
        <taxon>Viridiplantae</taxon>
        <taxon>Streptophyta</taxon>
        <taxon>Embryophyta</taxon>
        <taxon>Tracheophyta</taxon>
        <taxon>Spermatophyta</taxon>
        <taxon>Magnoliopsida</taxon>
        <taxon>eudicotyledons</taxon>
        <taxon>Gunneridae</taxon>
        <taxon>Pentapetalae</taxon>
        <taxon>rosids</taxon>
        <taxon>fabids</taxon>
        <taxon>Fabales</taxon>
        <taxon>Quillajaceae</taxon>
        <taxon>Quillaja</taxon>
    </lineage>
</organism>
<comment type="similarity">
    <text evidence="1 3">Belongs to the EXO70 family.</text>
</comment>
<keyword evidence="2 3" id="KW-0813">Transport</keyword>
<comment type="caution">
    <text evidence="6">The sequence shown here is derived from an EMBL/GenBank/DDBJ whole genome shotgun (WGS) entry which is preliminary data.</text>
</comment>
<evidence type="ECO:0000256" key="2">
    <source>
        <dbReference type="ARBA" id="ARBA00022448"/>
    </source>
</evidence>
<dbReference type="GO" id="GO:0006887">
    <property type="term" value="P:exocytosis"/>
    <property type="evidence" value="ECO:0007669"/>
    <property type="project" value="UniProtKB-KW"/>
</dbReference>
<dbReference type="InterPro" id="IPR004140">
    <property type="entry name" value="Exo70"/>
</dbReference>
<evidence type="ECO:0000313" key="7">
    <source>
        <dbReference type="Proteomes" id="UP001163823"/>
    </source>
</evidence>
<evidence type="ECO:0000256" key="1">
    <source>
        <dbReference type="ARBA" id="ARBA00006756"/>
    </source>
</evidence>
<evidence type="ECO:0000313" key="6">
    <source>
        <dbReference type="EMBL" id="KAJ7947721.1"/>
    </source>
</evidence>
<dbReference type="InterPro" id="IPR046364">
    <property type="entry name" value="Exo70_C"/>
</dbReference>
<feature type="compositionally biased region" description="Low complexity" evidence="4">
    <location>
        <begin position="135"/>
        <end position="148"/>
    </location>
</feature>
<evidence type="ECO:0000256" key="3">
    <source>
        <dbReference type="RuleBase" id="RU365026"/>
    </source>
</evidence>
<proteinExistence type="inferred from homology"/>
<feature type="region of interest" description="Disordered" evidence="4">
    <location>
        <begin position="1"/>
        <end position="28"/>
    </location>
</feature>
<keyword evidence="3" id="KW-0653">Protein transport</keyword>